<dbReference type="RefSeq" id="XP_041188291.1">
    <property type="nucleotide sequence ID" value="XM_041336812.1"/>
</dbReference>
<evidence type="ECO:0000313" key="2">
    <source>
        <dbReference type="Proteomes" id="UP000807769"/>
    </source>
</evidence>
<evidence type="ECO:0000313" key="1">
    <source>
        <dbReference type="EMBL" id="KAG1807833.1"/>
    </source>
</evidence>
<dbReference type="EMBL" id="JABBWG010000041">
    <property type="protein sequence ID" value="KAG1807833.1"/>
    <property type="molecule type" value="Genomic_DNA"/>
</dbReference>
<dbReference type="OrthoDB" id="3253362at2759"/>
<sequence>MDQIPGLGPLHCRKPKLDCSVLELHDQDINTERHQELVVVSHKALDLVDSVRDKEKDLGQQLVDKQDHITESANLDKGLGSALRRLPDNLARVCRQWRDVAMGSAKLWCKLSFYVDDDRKEWKRSAFYYDSWLKRSQDCPLSLRLCPGYAKGGTAKLRRLVQPYMNQVSSLDITFWNDVEPEYLLTDLPAALQELTVCFGDWFDASATAQSLSQLPSTVRSLKILDRTFGPDCLLSLNPVWAHLTHVEIAIRPRNVLHFLALCPSLSSCELILGQPAYMSPRVQCMRFAHANIQSLCIICPGYFESNPLPVLFNALTLPKLRTLEIRYEFLSSPHQELEAFLERSKCPLEILIFNAVVTPPPDQQGDFIAIIPFLKIECRLDIGTR</sequence>
<protein>
    <recommendedName>
        <fullName evidence="3">F-box domain-containing protein</fullName>
    </recommendedName>
</protein>
<proteinExistence type="predicted"/>
<reference evidence="1" key="1">
    <citation type="journal article" date="2020" name="New Phytol.">
        <title>Comparative genomics reveals dynamic genome evolution in host specialist ectomycorrhizal fungi.</title>
        <authorList>
            <person name="Lofgren L.A."/>
            <person name="Nguyen N.H."/>
            <person name="Vilgalys R."/>
            <person name="Ruytinx J."/>
            <person name="Liao H.L."/>
            <person name="Branco S."/>
            <person name="Kuo A."/>
            <person name="LaButti K."/>
            <person name="Lipzen A."/>
            <person name="Andreopoulos W."/>
            <person name="Pangilinan J."/>
            <person name="Riley R."/>
            <person name="Hundley H."/>
            <person name="Na H."/>
            <person name="Barry K."/>
            <person name="Grigoriev I.V."/>
            <person name="Stajich J.E."/>
            <person name="Kennedy P.G."/>
        </authorList>
    </citation>
    <scope>NUCLEOTIDE SEQUENCE</scope>
    <source>
        <strain evidence="1">MN1</strain>
    </source>
</reference>
<gene>
    <name evidence="1" type="ORF">BJ212DRAFT_1385688</name>
</gene>
<accession>A0A9P7J885</accession>
<dbReference type="AlphaFoldDB" id="A0A9P7J885"/>
<evidence type="ECO:0008006" key="3">
    <source>
        <dbReference type="Google" id="ProtNLM"/>
    </source>
</evidence>
<dbReference type="GeneID" id="64630828"/>
<dbReference type="Proteomes" id="UP000807769">
    <property type="component" value="Unassembled WGS sequence"/>
</dbReference>
<name>A0A9P7J885_9AGAM</name>
<keyword evidence="2" id="KW-1185">Reference proteome</keyword>
<organism evidence="1 2">
    <name type="scientific">Suillus subaureus</name>
    <dbReference type="NCBI Taxonomy" id="48587"/>
    <lineage>
        <taxon>Eukaryota</taxon>
        <taxon>Fungi</taxon>
        <taxon>Dikarya</taxon>
        <taxon>Basidiomycota</taxon>
        <taxon>Agaricomycotina</taxon>
        <taxon>Agaricomycetes</taxon>
        <taxon>Agaricomycetidae</taxon>
        <taxon>Boletales</taxon>
        <taxon>Suillineae</taxon>
        <taxon>Suillaceae</taxon>
        <taxon>Suillus</taxon>
    </lineage>
</organism>
<comment type="caution">
    <text evidence="1">The sequence shown here is derived from an EMBL/GenBank/DDBJ whole genome shotgun (WGS) entry which is preliminary data.</text>
</comment>